<accession>A0A6J4KDN4</accession>
<evidence type="ECO:0000256" key="1">
    <source>
        <dbReference type="SAM" id="MobiDB-lite"/>
    </source>
</evidence>
<feature type="region of interest" description="Disordered" evidence="1">
    <location>
        <begin position="1"/>
        <end position="38"/>
    </location>
</feature>
<gene>
    <name evidence="2" type="ORF">AVDCRST_MAG93-4624</name>
</gene>
<dbReference type="EMBL" id="CADCTR010001562">
    <property type="protein sequence ID" value="CAA9301385.1"/>
    <property type="molecule type" value="Genomic_DNA"/>
</dbReference>
<feature type="compositionally biased region" description="Basic and acidic residues" evidence="1">
    <location>
        <begin position="19"/>
        <end position="38"/>
    </location>
</feature>
<protein>
    <submittedName>
        <fullName evidence="2">Uncharacterized protein</fullName>
    </submittedName>
</protein>
<feature type="compositionally biased region" description="Basic residues" evidence="1">
    <location>
        <begin position="1"/>
        <end position="11"/>
    </location>
</feature>
<sequence>MEKPKKPRRPKPIFTPEQEAEREALRVQRQQERSNRQR</sequence>
<name>A0A6J4KDN4_9CHLR</name>
<evidence type="ECO:0000313" key="2">
    <source>
        <dbReference type="EMBL" id="CAA9301385.1"/>
    </source>
</evidence>
<feature type="non-terminal residue" evidence="2">
    <location>
        <position position="38"/>
    </location>
</feature>
<dbReference type="AlphaFoldDB" id="A0A6J4KDN4"/>
<organism evidence="2">
    <name type="scientific">uncultured Chloroflexia bacterium</name>
    <dbReference type="NCBI Taxonomy" id="1672391"/>
    <lineage>
        <taxon>Bacteria</taxon>
        <taxon>Bacillati</taxon>
        <taxon>Chloroflexota</taxon>
        <taxon>Chloroflexia</taxon>
        <taxon>environmental samples</taxon>
    </lineage>
</organism>
<proteinExistence type="predicted"/>
<reference evidence="2" key="1">
    <citation type="submission" date="2020-02" db="EMBL/GenBank/DDBJ databases">
        <authorList>
            <person name="Meier V. D."/>
        </authorList>
    </citation>
    <scope>NUCLEOTIDE SEQUENCE</scope>
    <source>
        <strain evidence="2">AVDCRST_MAG93</strain>
    </source>
</reference>